<name>G6YAP7_9HYPH</name>
<keyword evidence="3" id="KW-0813">Transport</keyword>
<accession>G6YAP7</accession>
<keyword evidence="2" id="KW-0732">Signal</keyword>
<evidence type="ECO:0000313" key="5">
    <source>
        <dbReference type="EMBL" id="EHH11221.1"/>
    </source>
</evidence>
<reference evidence="5 6" key="1">
    <citation type="journal article" date="2012" name="J. Bacteriol.">
        <title>Draft Genome Sequence of Plant Growth-Promoting Rhizobium Mesorhizobium amorphae, Isolated from Zinc-Lead Mine Tailings.</title>
        <authorList>
            <person name="Hao X."/>
            <person name="Lin Y."/>
            <person name="Johnstone L."/>
            <person name="Baltrus D.A."/>
            <person name="Miller S.J."/>
            <person name="Wei G."/>
            <person name="Rensing C."/>
        </authorList>
    </citation>
    <scope>NUCLEOTIDE SEQUENCE [LARGE SCALE GENOMIC DNA]</scope>
    <source>
        <strain evidence="5 6">CCNWGS0123</strain>
    </source>
</reference>
<dbReference type="InterPro" id="IPR051010">
    <property type="entry name" value="BCAA_transport"/>
</dbReference>
<comment type="similarity">
    <text evidence="1">Belongs to the leucine-binding protein family.</text>
</comment>
<dbReference type="PANTHER" id="PTHR30483">
    <property type="entry name" value="LEUCINE-SPECIFIC-BINDING PROTEIN"/>
    <property type="match status" value="1"/>
</dbReference>
<evidence type="ECO:0000256" key="2">
    <source>
        <dbReference type="ARBA" id="ARBA00022729"/>
    </source>
</evidence>
<feature type="domain" description="Leucine-binding protein" evidence="4">
    <location>
        <begin position="5"/>
        <end position="341"/>
    </location>
</feature>
<dbReference type="STRING" id="1082933.A6B35_26390"/>
<dbReference type="InterPro" id="IPR028081">
    <property type="entry name" value="Leu-bd"/>
</dbReference>
<dbReference type="CDD" id="cd06338">
    <property type="entry name" value="PBP1_ABC_ligand_binding-like"/>
    <property type="match status" value="1"/>
</dbReference>
<gene>
    <name evidence="5" type="ORF">MEA186_15097</name>
</gene>
<dbReference type="EMBL" id="AGSN01000112">
    <property type="protein sequence ID" value="EHH11221.1"/>
    <property type="molecule type" value="Genomic_DNA"/>
</dbReference>
<protein>
    <submittedName>
        <fullName evidence="5">Putative branched-chain amino acid ABC transporter binding component</fullName>
    </submittedName>
</protein>
<evidence type="ECO:0000259" key="4">
    <source>
        <dbReference type="Pfam" id="PF13458"/>
    </source>
</evidence>
<evidence type="ECO:0000313" key="6">
    <source>
        <dbReference type="Proteomes" id="UP000002949"/>
    </source>
</evidence>
<evidence type="ECO:0000256" key="1">
    <source>
        <dbReference type="ARBA" id="ARBA00010062"/>
    </source>
</evidence>
<dbReference type="Proteomes" id="UP000002949">
    <property type="component" value="Unassembled WGS sequence"/>
</dbReference>
<dbReference type="SUPFAM" id="SSF53822">
    <property type="entry name" value="Periplasmic binding protein-like I"/>
    <property type="match status" value="1"/>
</dbReference>
<keyword evidence="3" id="KW-0029">Amino-acid transport</keyword>
<dbReference type="InterPro" id="IPR028082">
    <property type="entry name" value="Peripla_BP_I"/>
</dbReference>
<dbReference type="PATRIC" id="fig|1082933.3.peg.2941"/>
<organism evidence="5 6">
    <name type="scientific">Mesorhizobium amorphae CCNWGS0123</name>
    <dbReference type="NCBI Taxonomy" id="1082933"/>
    <lineage>
        <taxon>Bacteria</taxon>
        <taxon>Pseudomonadati</taxon>
        <taxon>Pseudomonadota</taxon>
        <taxon>Alphaproteobacteria</taxon>
        <taxon>Hyphomicrobiales</taxon>
        <taxon>Phyllobacteriaceae</taxon>
        <taxon>Mesorhizobium</taxon>
    </lineage>
</organism>
<sequence>MPTAPIRIGYCLSLTGPVAGNSQSARLAHEIWREDINRRGGLLGRPVEFVCHDDHADASLVPGLYKRLMDDDKVDLVIGGYGTNTVLPAMPLIMERQRFFVGLMGLGVNNALAYPNYFAMIPTGPDPNAALTEGFFALAAQQKPRPATVALLSADAEFSKNPVLGAKANADKYDLTIVHEAIYPLATTDFTPVLDAVARSGCDLLFLCSYLQDSIGLVRAIRAHPFRPKMVGAGMIGPQNTAVKTTLGPLLNGFVNYEYWAPVARMTFPGVQDFLNTYQARAGGAGVDLLGHYMAPLAYAQMQVVAQAVESTGGFDEAALSAFARDATFNTVMGPVRFGTNGEWAEPRVLQVQFQGISGHESGQFRNGSRQIVVSPPDFASGKLVFPYAEAIAAE</sequence>
<dbReference type="RefSeq" id="WP_006202544.1">
    <property type="nucleotide sequence ID" value="NZ_AGSN01000112.1"/>
</dbReference>
<dbReference type="KEGG" id="mamo:A6B35_26390"/>
<proteinExistence type="inferred from homology"/>
<dbReference type="PANTHER" id="PTHR30483:SF6">
    <property type="entry name" value="PERIPLASMIC BINDING PROTEIN OF ABC TRANSPORTER FOR NATURAL AMINO ACIDS"/>
    <property type="match status" value="1"/>
</dbReference>
<dbReference type="GO" id="GO:0006865">
    <property type="term" value="P:amino acid transport"/>
    <property type="evidence" value="ECO:0007669"/>
    <property type="project" value="UniProtKB-KW"/>
</dbReference>
<dbReference type="Pfam" id="PF13458">
    <property type="entry name" value="Peripla_BP_6"/>
    <property type="match status" value="1"/>
</dbReference>
<dbReference type="eggNOG" id="COG0683">
    <property type="taxonomic scope" value="Bacteria"/>
</dbReference>
<dbReference type="Gene3D" id="3.40.50.2300">
    <property type="match status" value="2"/>
</dbReference>
<dbReference type="AlphaFoldDB" id="G6YAP7"/>
<keyword evidence="6" id="KW-1185">Reference proteome</keyword>
<evidence type="ECO:0000256" key="3">
    <source>
        <dbReference type="ARBA" id="ARBA00022970"/>
    </source>
</evidence>